<reference evidence="1" key="1">
    <citation type="journal article" date="2023" name="Plant J.">
        <title>Genome sequences and population genomics provide insights into the demographic history, inbreeding, and mutation load of two 'living fossil' tree species of Dipteronia.</title>
        <authorList>
            <person name="Feng Y."/>
            <person name="Comes H.P."/>
            <person name="Chen J."/>
            <person name="Zhu S."/>
            <person name="Lu R."/>
            <person name="Zhang X."/>
            <person name="Li P."/>
            <person name="Qiu J."/>
            <person name="Olsen K.M."/>
            <person name="Qiu Y."/>
        </authorList>
    </citation>
    <scope>NUCLEOTIDE SEQUENCE</scope>
    <source>
        <strain evidence="1">NBL</strain>
    </source>
</reference>
<proteinExistence type="predicted"/>
<evidence type="ECO:0008006" key="3">
    <source>
        <dbReference type="Google" id="ProtNLM"/>
    </source>
</evidence>
<dbReference type="InterPro" id="IPR046960">
    <property type="entry name" value="PPR_At4g14850-like_plant"/>
</dbReference>
<name>A0AAD9ZJW3_9ROSI</name>
<dbReference type="GO" id="GO:0009451">
    <property type="term" value="P:RNA modification"/>
    <property type="evidence" value="ECO:0007669"/>
    <property type="project" value="InterPro"/>
</dbReference>
<dbReference type="GO" id="GO:0003723">
    <property type="term" value="F:RNA binding"/>
    <property type="evidence" value="ECO:0007669"/>
    <property type="project" value="InterPro"/>
</dbReference>
<accession>A0AAD9ZJW3</accession>
<comment type="caution">
    <text evidence="1">The sequence shown here is derived from an EMBL/GenBank/DDBJ whole genome shotgun (WGS) entry which is preliminary data.</text>
</comment>
<dbReference type="AlphaFoldDB" id="A0AAD9ZJW3"/>
<evidence type="ECO:0000313" key="2">
    <source>
        <dbReference type="Proteomes" id="UP001281410"/>
    </source>
</evidence>
<dbReference type="Pfam" id="PF20431">
    <property type="entry name" value="E_motif"/>
    <property type="match status" value="1"/>
</dbReference>
<dbReference type="Proteomes" id="UP001281410">
    <property type="component" value="Unassembled WGS sequence"/>
</dbReference>
<evidence type="ECO:0000313" key="1">
    <source>
        <dbReference type="EMBL" id="KAK3183341.1"/>
    </source>
</evidence>
<dbReference type="EMBL" id="JANJYJ010000010">
    <property type="protein sequence ID" value="KAK3183341.1"/>
    <property type="molecule type" value="Genomic_DNA"/>
</dbReference>
<protein>
    <recommendedName>
        <fullName evidence="3">Pentatricopeptide repeat-containing protein</fullName>
    </recommendedName>
</protein>
<organism evidence="1 2">
    <name type="scientific">Dipteronia sinensis</name>
    <dbReference type="NCBI Taxonomy" id="43782"/>
    <lineage>
        <taxon>Eukaryota</taxon>
        <taxon>Viridiplantae</taxon>
        <taxon>Streptophyta</taxon>
        <taxon>Embryophyta</taxon>
        <taxon>Tracheophyta</taxon>
        <taxon>Spermatophyta</taxon>
        <taxon>Magnoliopsida</taxon>
        <taxon>eudicotyledons</taxon>
        <taxon>Gunneridae</taxon>
        <taxon>Pentapetalae</taxon>
        <taxon>rosids</taxon>
        <taxon>malvids</taxon>
        <taxon>Sapindales</taxon>
        <taxon>Sapindaceae</taxon>
        <taxon>Hippocastanoideae</taxon>
        <taxon>Acereae</taxon>
        <taxon>Dipteronia</taxon>
    </lineage>
</organism>
<dbReference type="InterPro" id="IPR046848">
    <property type="entry name" value="E_motif"/>
</dbReference>
<keyword evidence="2" id="KW-1185">Reference proteome</keyword>
<sequence>MLRRLWPILELSFMAKLSNLDFNLISLYVTVSFTSCRKHGNVDLAKQVAKRIMELDKNGSCSYVLMSNLYVASHRFEEAMDERLLMKEKKIEKEQGVV</sequence>
<dbReference type="PANTHER" id="PTHR47926">
    <property type="entry name" value="PENTATRICOPEPTIDE REPEAT-CONTAINING PROTEIN"/>
    <property type="match status" value="1"/>
</dbReference>
<gene>
    <name evidence="1" type="ORF">Dsin_030627</name>
</gene>